<dbReference type="InterPro" id="IPR028351">
    <property type="entry name" value="CyaE"/>
</dbReference>
<gene>
    <name evidence="3" type="ORF">AAC691_06385</name>
</gene>
<dbReference type="InterPro" id="IPR003423">
    <property type="entry name" value="OMP_efflux"/>
</dbReference>
<evidence type="ECO:0000256" key="1">
    <source>
        <dbReference type="ARBA" id="ARBA00007613"/>
    </source>
</evidence>
<keyword evidence="4" id="KW-1185">Reference proteome</keyword>
<name>A0ABZ3D980_9PROT</name>
<dbReference type="PANTHER" id="PTHR30203:SF29">
    <property type="entry name" value="PROTEIN CYAE"/>
    <property type="match status" value="1"/>
</dbReference>
<evidence type="ECO:0000256" key="2">
    <source>
        <dbReference type="PIRNR" id="PIRNR001892"/>
    </source>
</evidence>
<dbReference type="EMBL" id="CP152276">
    <property type="protein sequence ID" value="XAE44056.1"/>
    <property type="molecule type" value="Genomic_DNA"/>
</dbReference>
<protein>
    <recommendedName>
        <fullName evidence="2">Protein CyaE</fullName>
    </recommendedName>
</protein>
<evidence type="ECO:0000313" key="4">
    <source>
        <dbReference type="Proteomes" id="UP001449795"/>
    </source>
</evidence>
<reference evidence="3 4" key="1">
    <citation type="submission" date="2024-04" db="EMBL/GenBank/DDBJ databases">
        <title>Complete genome sequence of Nguyenibacter vanlangesis HBCM-1154, a strain capable of nitrogen fixation, IAA production, and phosphorus solubilization isolated from sugarcane soil.</title>
        <authorList>
            <person name="MY HANH P."/>
        </authorList>
    </citation>
    <scope>NUCLEOTIDE SEQUENCE [LARGE SCALE GENOMIC DNA]</scope>
    <source>
        <strain evidence="3 4">HBCM 1154</strain>
    </source>
</reference>
<dbReference type="SUPFAM" id="SSF56954">
    <property type="entry name" value="Outer membrane efflux proteins (OEP)"/>
    <property type="match status" value="1"/>
</dbReference>
<keyword evidence="2" id="KW-0354">Hemolysis</keyword>
<dbReference type="PANTHER" id="PTHR30203">
    <property type="entry name" value="OUTER MEMBRANE CATION EFFLUX PROTEIN"/>
    <property type="match status" value="1"/>
</dbReference>
<comment type="similarity">
    <text evidence="1 2">Belongs to the outer membrane factor (OMF) (TC 1.B.17) family.</text>
</comment>
<dbReference type="RefSeq" id="WP_342629377.1">
    <property type="nucleotide sequence ID" value="NZ_CP152276.1"/>
</dbReference>
<dbReference type="Gene3D" id="1.20.1600.10">
    <property type="entry name" value="Outer membrane efflux proteins (OEP)"/>
    <property type="match status" value="1"/>
</dbReference>
<dbReference type="InterPro" id="IPR010131">
    <property type="entry name" value="MdtP/NodT-like"/>
</dbReference>
<keyword evidence="2" id="KW-0472">Membrane</keyword>
<proteinExistence type="inferred from homology"/>
<sequence length="532" mass="54487">MVLPAGCATQALRSAPQRPDAPWRPEVAANGEILPGRASAHGLALPPGYVLPSNRAIRLRPAPADLQPAHRYALAELIDIAQSSNPVTRRAWNAARDAALAVGIARATYLPQLTVSVVGGYNETQDGGGLPGISGGGAAGQAANGVLRTAGGLAPRGSQATGSGEVQALGLEWLLFDFGKRDAIVDATRQDQVASNVLFTGAHQKLIYDVALAFYTHAAADARLVLVRQALDNAKQVEAAAEARLRQGQGTVVDTSQARQATAQAALRLVQAEGGAETAYLDLLTAMGISPATHLQTQDPAGRALELSDIRLSDDMVQRAVARRPDVLAAYAAAKASRSRVAAARAEFLPKIFVTGNVAYATGALALSSVPGVGGNAPPTLNLSTNHFSSLILGGIAVPIFDGGMRAAALKQAGDRADSADATLRQTLDEAARQVVVAQNGLRTALHAYDAAGRLRDAAQTSFDASLAAYRSGVGAVTPAIMAQSGLLDARLGRSDAYYGALIAAAGLAFATGALGDAPGRATASAMEADGP</sequence>
<comment type="subcellular location">
    <subcellularLocation>
        <location evidence="2">Cell outer membrane</location>
        <topology evidence="2">Peripheral membrane protein</topology>
    </subcellularLocation>
</comment>
<comment type="function">
    <text evidence="2">CyaE is necessary for transport of calmodulin-sensitive adenylate cyclase-hemolysin (cyclolysin).</text>
</comment>
<dbReference type="Proteomes" id="UP001449795">
    <property type="component" value="Chromosome"/>
</dbReference>
<dbReference type="Pfam" id="PF02321">
    <property type="entry name" value="OEP"/>
    <property type="match status" value="2"/>
</dbReference>
<keyword evidence="2" id="KW-0998">Cell outer membrane</keyword>
<keyword evidence="2" id="KW-0204">Cytolysis</keyword>
<dbReference type="PIRSF" id="PIRSF001892">
    <property type="entry name" value="CyaE"/>
    <property type="match status" value="1"/>
</dbReference>
<keyword evidence="2" id="KW-0813">Transport</keyword>
<organism evidence="3 4">
    <name type="scientific">Nguyenibacter vanlangensis</name>
    <dbReference type="NCBI Taxonomy" id="1216886"/>
    <lineage>
        <taxon>Bacteria</taxon>
        <taxon>Pseudomonadati</taxon>
        <taxon>Pseudomonadota</taxon>
        <taxon>Alphaproteobacteria</taxon>
        <taxon>Acetobacterales</taxon>
        <taxon>Acetobacteraceae</taxon>
        <taxon>Nguyenibacter</taxon>
    </lineage>
</organism>
<accession>A0ABZ3D980</accession>
<evidence type="ECO:0000313" key="3">
    <source>
        <dbReference type="EMBL" id="XAE44056.1"/>
    </source>
</evidence>